<dbReference type="Proteomes" id="UP000009026">
    <property type="component" value="Chromosome"/>
</dbReference>
<evidence type="ECO:0000313" key="3">
    <source>
        <dbReference type="Proteomes" id="UP000009026"/>
    </source>
</evidence>
<name>A0A0H4XNX6_9BACT</name>
<dbReference type="EMBL" id="CP012109">
    <property type="protein sequence ID" value="AKQ70082.1"/>
    <property type="molecule type" value="Genomic_DNA"/>
</dbReference>
<feature type="compositionally biased region" description="Basic and acidic residues" evidence="1">
    <location>
        <begin position="1"/>
        <end position="13"/>
    </location>
</feature>
<feature type="region of interest" description="Disordered" evidence="1">
    <location>
        <begin position="1"/>
        <end position="48"/>
    </location>
</feature>
<dbReference type="PATRIC" id="fig|1297742.4.peg.7092"/>
<organism evidence="2 3">
    <name type="scientific">Pseudomyxococcus hansupus</name>
    <dbReference type="NCBI Taxonomy" id="1297742"/>
    <lineage>
        <taxon>Bacteria</taxon>
        <taxon>Pseudomonadati</taxon>
        <taxon>Myxococcota</taxon>
        <taxon>Myxococcia</taxon>
        <taxon>Myxococcales</taxon>
        <taxon>Cystobacterineae</taxon>
        <taxon>Myxococcaceae</taxon>
        <taxon>Pseudomyxococcus</taxon>
    </lineage>
</organism>
<dbReference type="AlphaFoldDB" id="A0A0H4XNX6"/>
<sequence>MASNVHREPDGRESPVPSGFVTGPGDFRGWAELKPDSGGESWAAAGPEGVRVGGVSASRAANPPPFPAAPR</sequence>
<gene>
    <name evidence="2" type="ORF">A176_006994</name>
</gene>
<accession>A0A0H4XNX6</accession>
<dbReference type="KEGG" id="mym:A176_006994"/>
<dbReference type="STRING" id="1297742.A176_006994"/>
<reference evidence="2 3" key="1">
    <citation type="journal article" date="2016" name="PLoS ONE">
        <title>Complete Genome Sequence and Comparative Genomics of a Novel Myxobacterium Myxococcus hansupus.</title>
        <authorList>
            <person name="Sharma G."/>
            <person name="Narwani T."/>
            <person name="Subramanian S."/>
        </authorList>
    </citation>
    <scope>NUCLEOTIDE SEQUENCE [LARGE SCALE GENOMIC DNA]</scope>
    <source>
        <strain evidence="3">mixupus</strain>
    </source>
</reference>
<protein>
    <submittedName>
        <fullName evidence="2">Uncharacterized protein</fullName>
    </submittedName>
</protein>
<keyword evidence="3" id="KW-1185">Reference proteome</keyword>
<evidence type="ECO:0000313" key="2">
    <source>
        <dbReference type="EMBL" id="AKQ70082.1"/>
    </source>
</evidence>
<proteinExistence type="predicted"/>
<evidence type="ECO:0000256" key="1">
    <source>
        <dbReference type="SAM" id="MobiDB-lite"/>
    </source>
</evidence>